<feature type="transmembrane region" description="Helical" evidence="1">
    <location>
        <begin position="156"/>
        <end position="174"/>
    </location>
</feature>
<dbReference type="AlphaFoldDB" id="A0A2M7QDZ6"/>
<evidence type="ECO:0000256" key="1">
    <source>
        <dbReference type="SAM" id="Phobius"/>
    </source>
</evidence>
<evidence type="ECO:0008006" key="4">
    <source>
        <dbReference type="Google" id="ProtNLM"/>
    </source>
</evidence>
<feature type="transmembrane region" description="Helical" evidence="1">
    <location>
        <begin position="186"/>
        <end position="204"/>
    </location>
</feature>
<feature type="transmembrane region" description="Helical" evidence="1">
    <location>
        <begin position="94"/>
        <end position="119"/>
    </location>
</feature>
<proteinExistence type="predicted"/>
<keyword evidence="1" id="KW-1133">Transmembrane helix</keyword>
<comment type="caution">
    <text evidence="2">The sequence shown here is derived from an EMBL/GenBank/DDBJ whole genome shotgun (WGS) entry which is preliminary data.</text>
</comment>
<evidence type="ECO:0000313" key="2">
    <source>
        <dbReference type="EMBL" id="PIY69456.1"/>
    </source>
</evidence>
<dbReference type="Pfam" id="PF06182">
    <property type="entry name" value="ABC2_membrane_6"/>
    <property type="match status" value="1"/>
</dbReference>
<accession>A0A2M7QDZ6</accession>
<evidence type="ECO:0000313" key="3">
    <source>
        <dbReference type="Proteomes" id="UP000230108"/>
    </source>
</evidence>
<dbReference type="PANTHER" id="PTHR36832:SF1">
    <property type="entry name" value="SLR1174 PROTEIN"/>
    <property type="match status" value="1"/>
</dbReference>
<feature type="transmembrane region" description="Helical" evidence="1">
    <location>
        <begin position="9"/>
        <end position="27"/>
    </location>
</feature>
<protein>
    <recommendedName>
        <fullName evidence="4">ABC transporter permease</fullName>
    </recommendedName>
</protein>
<dbReference type="Proteomes" id="UP000230108">
    <property type="component" value="Unassembled WGS sequence"/>
</dbReference>
<feature type="transmembrane region" description="Helical" evidence="1">
    <location>
        <begin position="63"/>
        <end position="82"/>
    </location>
</feature>
<keyword evidence="1" id="KW-0812">Transmembrane</keyword>
<dbReference type="InterPro" id="IPR010390">
    <property type="entry name" value="ABC-2_transporter-like"/>
</dbReference>
<dbReference type="EMBL" id="PFLF01000015">
    <property type="protein sequence ID" value="PIY69456.1"/>
    <property type="molecule type" value="Genomic_DNA"/>
</dbReference>
<organism evidence="2 3">
    <name type="scientific">Candidatus Roizmanbacteria bacterium CG_4_10_14_0_8_um_filter_39_9</name>
    <dbReference type="NCBI Taxonomy" id="1974829"/>
    <lineage>
        <taxon>Bacteria</taxon>
        <taxon>Candidatus Roizmaniibacteriota</taxon>
    </lineage>
</organism>
<name>A0A2M7QDZ6_9BACT</name>
<reference evidence="3" key="1">
    <citation type="submission" date="2017-09" db="EMBL/GenBank/DDBJ databases">
        <title>Depth-based differentiation of microbial function through sediment-hosted aquifers and enrichment of novel symbionts in the deep terrestrial subsurface.</title>
        <authorList>
            <person name="Probst A.J."/>
            <person name="Ladd B."/>
            <person name="Jarett J.K."/>
            <person name="Geller-Mcgrath D.E."/>
            <person name="Sieber C.M.K."/>
            <person name="Emerson J.B."/>
            <person name="Anantharaman K."/>
            <person name="Thomas B.C."/>
            <person name="Malmstrom R."/>
            <person name="Stieglmeier M."/>
            <person name="Klingl A."/>
            <person name="Woyke T."/>
            <person name="Ryan C.M."/>
            <person name="Banfield J.F."/>
        </authorList>
    </citation>
    <scope>NUCLEOTIDE SEQUENCE [LARGE SCALE GENOMIC DNA]</scope>
</reference>
<keyword evidence="1" id="KW-0472">Membrane</keyword>
<dbReference type="PANTHER" id="PTHR36832">
    <property type="entry name" value="SLR1174 PROTEIN-RELATED"/>
    <property type="match status" value="1"/>
</dbReference>
<sequence length="216" mass="24833">MNQFSLNDSLVYFFNIPLIGALTYIFISDELGNEIRMGELSNYLLRPYSVAFEALTRAVASKLNNFITTIPIYLLVILYITSSLHYPSITLVSIGLFLIAIGMGFFLHFLFDLIIAYLAFWVVDVWSFVHFKKIVFLIFGGLMFPLDFLPAPLDKIFMLLPFHYVYYLPNAYLMGKRSFVNLGPDVGLFIIWMIIFFSLQRYVWSAGLKKYEASGG</sequence>
<feature type="transmembrane region" description="Helical" evidence="1">
    <location>
        <begin position="125"/>
        <end position="144"/>
    </location>
</feature>
<gene>
    <name evidence="2" type="ORF">COY90_00560</name>
</gene>